<comment type="caution">
    <text evidence="2">The sequence shown here is derived from an EMBL/GenBank/DDBJ whole genome shotgun (WGS) entry which is preliminary data.</text>
</comment>
<feature type="compositionally biased region" description="Low complexity" evidence="1">
    <location>
        <begin position="20"/>
        <end position="50"/>
    </location>
</feature>
<dbReference type="Pfam" id="PF08208">
    <property type="entry name" value="RNA_polI_A34"/>
    <property type="match status" value="1"/>
</dbReference>
<feature type="region of interest" description="Disordered" evidence="1">
    <location>
        <begin position="207"/>
        <end position="319"/>
    </location>
</feature>
<organism evidence="2 3">
    <name type="scientific">Aspergillus lucknowensis</name>
    <dbReference type="NCBI Taxonomy" id="176173"/>
    <lineage>
        <taxon>Eukaryota</taxon>
        <taxon>Fungi</taxon>
        <taxon>Dikarya</taxon>
        <taxon>Ascomycota</taxon>
        <taxon>Pezizomycotina</taxon>
        <taxon>Eurotiomycetes</taxon>
        <taxon>Eurotiomycetidae</taxon>
        <taxon>Eurotiales</taxon>
        <taxon>Aspergillaceae</taxon>
        <taxon>Aspergillus</taxon>
        <taxon>Aspergillus subgen. Nidulantes</taxon>
    </lineage>
</organism>
<gene>
    <name evidence="2" type="ORF">BJX67DRAFT_46013</name>
</gene>
<feature type="region of interest" description="Disordered" evidence="1">
    <location>
        <begin position="1"/>
        <end position="108"/>
    </location>
</feature>
<reference evidence="2 3" key="1">
    <citation type="submission" date="2024-07" db="EMBL/GenBank/DDBJ databases">
        <title>Section-level genome sequencing and comparative genomics of Aspergillus sections Usti and Cavernicolus.</title>
        <authorList>
            <consortium name="Lawrence Berkeley National Laboratory"/>
            <person name="Nybo J.L."/>
            <person name="Vesth T.C."/>
            <person name="Theobald S."/>
            <person name="Frisvad J.C."/>
            <person name="Larsen T.O."/>
            <person name="Kjaerboelling I."/>
            <person name="Rothschild-Mancinelli K."/>
            <person name="Lyhne E.K."/>
            <person name="Kogle M.E."/>
            <person name="Barry K."/>
            <person name="Clum A."/>
            <person name="Na H."/>
            <person name="Ledsgaard L."/>
            <person name="Lin J."/>
            <person name="Lipzen A."/>
            <person name="Kuo A."/>
            <person name="Riley R."/>
            <person name="Mondo S."/>
            <person name="Labutti K."/>
            <person name="Haridas S."/>
            <person name="Pangalinan J."/>
            <person name="Salamov A.A."/>
            <person name="Simmons B.A."/>
            <person name="Magnuson J.K."/>
            <person name="Chen J."/>
            <person name="Drula E."/>
            <person name="Henrissat B."/>
            <person name="Wiebenga A."/>
            <person name="Lubbers R.J."/>
            <person name="Gomes A.C."/>
            <person name="Macurrencykelacurrency M.R."/>
            <person name="Stajich J."/>
            <person name="Grigoriev I.V."/>
            <person name="Mortensen U.H."/>
            <person name="De Vries R.P."/>
            <person name="Baker S.E."/>
            <person name="Andersen M.R."/>
        </authorList>
    </citation>
    <scope>NUCLEOTIDE SEQUENCE [LARGE SCALE GENOMIC DNA]</scope>
    <source>
        <strain evidence="2 3">CBS 449.75</strain>
    </source>
</reference>
<evidence type="ECO:0000313" key="2">
    <source>
        <dbReference type="EMBL" id="KAL2868609.1"/>
    </source>
</evidence>
<dbReference type="PANTHER" id="PTHR28155">
    <property type="entry name" value="ACR243WP"/>
    <property type="match status" value="1"/>
</dbReference>
<keyword evidence="2" id="KW-0804">Transcription</keyword>
<feature type="compositionally biased region" description="Basic and acidic residues" evidence="1">
    <location>
        <begin position="1"/>
        <end position="19"/>
    </location>
</feature>
<dbReference type="RefSeq" id="XP_070887588.1">
    <property type="nucleotide sequence ID" value="XM_071035044.1"/>
</dbReference>
<protein>
    <submittedName>
        <fullName evidence="2">DNA-directed RNA polymerase I subunit RPA34.5-domain-containing protein</fullName>
    </submittedName>
</protein>
<accession>A0ABR4LVP0</accession>
<dbReference type="EMBL" id="JBFXLQ010000013">
    <property type="protein sequence ID" value="KAL2868609.1"/>
    <property type="molecule type" value="Genomic_DNA"/>
</dbReference>
<dbReference type="Gene3D" id="6.20.250.70">
    <property type="match status" value="1"/>
</dbReference>
<evidence type="ECO:0000313" key="3">
    <source>
        <dbReference type="Proteomes" id="UP001610432"/>
    </source>
</evidence>
<keyword evidence="3" id="KW-1185">Reference proteome</keyword>
<dbReference type="PANTHER" id="PTHR28155:SF1">
    <property type="entry name" value="DNA-DIRECTED RNA POLYMERASE I SUBUNIT RPA34.5-DOMAIN-CONTAINING PROTEIN"/>
    <property type="match status" value="1"/>
</dbReference>
<feature type="compositionally biased region" description="Basic residues" evidence="1">
    <location>
        <begin position="218"/>
        <end position="228"/>
    </location>
</feature>
<dbReference type="GeneID" id="98150116"/>
<feature type="compositionally biased region" description="Basic and acidic residues" evidence="1">
    <location>
        <begin position="52"/>
        <end position="64"/>
    </location>
</feature>
<dbReference type="GO" id="GO:0000428">
    <property type="term" value="C:DNA-directed RNA polymerase complex"/>
    <property type="evidence" value="ECO:0007669"/>
    <property type="project" value="UniProtKB-KW"/>
</dbReference>
<feature type="compositionally biased region" description="Low complexity" evidence="1">
    <location>
        <begin position="94"/>
        <end position="108"/>
    </location>
</feature>
<sequence length="319" mass="34266">MAAKAEKKSKSVRAQRSEGESSSSAVSDNQGAESSSSGSDDEQSSSSAGDSDSERVTTSDEETRAPNGHSGLKPSQTRPGHPPQPYKPPFGFKSAKPQSSSSTSSILSDIQGKQVFHITAPAYLPLSKIKEVSLAGALKGEPILKHDGVQYAIPAGSQSQASESGQTLFVYDSKAKTYHSTVKNVPSYHIQEVVELPGGAEYEETTLKAAKALEKPPRKQPMHLKMRFRPVGSGDGPPQTLGSSSDESEGEEPTFKFPRGHGEEKERKRKHQQTEGDGTQSAGVPRKKSKKHSSENAGGEKTKYSKDRDGKKRKKEKAT</sequence>
<feature type="compositionally biased region" description="Basic and acidic residues" evidence="1">
    <location>
        <begin position="292"/>
        <end position="310"/>
    </location>
</feature>
<proteinExistence type="predicted"/>
<keyword evidence="2" id="KW-0240">DNA-directed RNA polymerase</keyword>
<dbReference type="Proteomes" id="UP001610432">
    <property type="component" value="Unassembled WGS sequence"/>
</dbReference>
<dbReference type="InterPro" id="IPR013240">
    <property type="entry name" value="DNA-dir_RNA_pol1_su_RPA34"/>
</dbReference>
<dbReference type="InterPro" id="IPR053263">
    <property type="entry name" value="Euk_RPA34_RNAP_subunit"/>
</dbReference>
<name>A0ABR4LVP0_9EURO</name>
<evidence type="ECO:0000256" key="1">
    <source>
        <dbReference type="SAM" id="MobiDB-lite"/>
    </source>
</evidence>